<dbReference type="GeneID" id="17257261"/>
<sequence length="428" mass="47608">MLPVVRYDRVADYSPPRWRVLWVEGRLDCRTWSYYCDVRSAFSALHEVIRVSHSSVIEADAATGKCRLDAKRFQLIVVGPRYATNVVNALEPLGLSRAQLATVPLVVLQNKMYTSATELTGSVTAKLQWATNLGAAAGFTWLGSRKAAEFTASGGLPYHWMPFGVDASVYGKFAGNFTDQPFDIGFTGSSGPKYALRAEITAALRSDPARLRTYFGSWDKKNVAGGGGNRWFTLSRVNYVKQIARTKIWVSTTGPEGIVGTRFFEVLASGTTLLLCNRVNETSLWEDGVHLVMFDGMEDMLRKVHHYLSHEEERRAIVTAARTLVLERHTWAARAKFLTRATEEAIARHPPEVPWFVDGKLSPQTGPPRDGGKSLLLGCYMPTNTSHRQSSFWAGTIYALDEWRAERREQRPPAQPSRNSGSDGLADS</sequence>
<evidence type="ECO:0000259" key="2">
    <source>
        <dbReference type="Pfam" id="PF13524"/>
    </source>
</evidence>
<reference evidence="4" key="1">
    <citation type="journal article" date="2013" name="Nature">
        <title>Pan genome of the phytoplankton Emiliania underpins its global distribution.</title>
        <authorList>
            <person name="Read B.A."/>
            <person name="Kegel J."/>
            <person name="Klute M.J."/>
            <person name="Kuo A."/>
            <person name="Lefebvre S.C."/>
            <person name="Maumus F."/>
            <person name="Mayer C."/>
            <person name="Miller J."/>
            <person name="Monier A."/>
            <person name="Salamov A."/>
            <person name="Young J."/>
            <person name="Aguilar M."/>
            <person name="Claverie J.M."/>
            <person name="Frickenhaus S."/>
            <person name="Gonzalez K."/>
            <person name="Herman E.K."/>
            <person name="Lin Y.C."/>
            <person name="Napier J."/>
            <person name="Ogata H."/>
            <person name="Sarno A.F."/>
            <person name="Shmutz J."/>
            <person name="Schroeder D."/>
            <person name="de Vargas C."/>
            <person name="Verret F."/>
            <person name="von Dassow P."/>
            <person name="Valentin K."/>
            <person name="Van de Peer Y."/>
            <person name="Wheeler G."/>
            <person name="Dacks J.B."/>
            <person name="Delwiche C.F."/>
            <person name="Dyhrman S.T."/>
            <person name="Glockner G."/>
            <person name="John U."/>
            <person name="Richards T."/>
            <person name="Worden A.Z."/>
            <person name="Zhang X."/>
            <person name="Grigoriev I.V."/>
            <person name="Allen A.E."/>
            <person name="Bidle K."/>
            <person name="Borodovsky M."/>
            <person name="Bowler C."/>
            <person name="Brownlee C."/>
            <person name="Cock J.M."/>
            <person name="Elias M."/>
            <person name="Gladyshev V.N."/>
            <person name="Groth M."/>
            <person name="Guda C."/>
            <person name="Hadaegh A."/>
            <person name="Iglesias-Rodriguez M.D."/>
            <person name="Jenkins J."/>
            <person name="Jones B.M."/>
            <person name="Lawson T."/>
            <person name="Leese F."/>
            <person name="Lindquist E."/>
            <person name="Lobanov A."/>
            <person name="Lomsadze A."/>
            <person name="Malik S.B."/>
            <person name="Marsh M.E."/>
            <person name="Mackinder L."/>
            <person name="Mock T."/>
            <person name="Mueller-Roeber B."/>
            <person name="Pagarete A."/>
            <person name="Parker M."/>
            <person name="Probert I."/>
            <person name="Quesneville H."/>
            <person name="Raines C."/>
            <person name="Rensing S.A."/>
            <person name="Riano-Pachon D.M."/>
            <person name="Richier S."/>
            <person name="Rokitta S."/>
            <person name="Shiraiwa Y."/>
            <person name="Soanes D.M."/>
            <person name="van der Giezen M."/>
            <person name="Wahlund T.M."/>
            <person name="Williams B."/>
            <person name="Wilson W."/>
            <person name="Wolfe G."/>
            <person name="Wurch L.L."/>
        </authorList>
    </citation>
    <scope>NUCLEOTIDE SEQUENCE</scope>
</reference>
<reference evidence="3" key="2">
    <citation type="submission" date="2024-10" db="UniProtKB">
        <authorList>
            <consortium name="EnsemblProtists"/>
        </authorList>
    </citation>
    <scope>IDENTIFICATION</scope>
</reference>
<protein>
    <recommendedName>
        <fullName evidence="2">Spore protein YkvP/CgeB glycosyl transferase-like domain-containing protein</fullName>
    </recommendedName>
</protein>
<evidence type="ECO:0000313" key="4">
    <source>
        <dbReference type="Proteomes" id="UP000013827"/>
    </source>
</evidence>
<evidence type="ECO:0000313" key="3">
    <source>
        <dbReference type="EnsemblProtists" id="EOD11136"/>
    </source>
</evidence>
<keyword evidence="4" id="KW-1185">Reference proteome</keyword>
<evidence type="ECO:0000256" key="1">
    <source>
        <dbReference type="SAM" id="MobiDB-lite"/>
    </source>
</evidence>
<feature type="domain" description="Spore protein YkvP/CgeB glycosyl transferase-like" evidence="2">
    <location>
        <begin position="215"/>
        <end position="338"/>
    </location>
</feature>
<dbReference type="Pfam" id="PF13524">
    <property type="entry name" value="Glyco_trans_1_2"/>
    <property type="match status" value="1"/>
</dbReference>
<dbReference type="PaxDb" id="2903-EOD11136"/>
<dbReference type="KEGG" id="ehx:EMIHUDRAFT_214970"/>
<accession>A0A0D3IIQ1</accession>
<dbReference type="AlphaFoldDB" id="A0A0D3IIQ1"/>
<dbReference type="Proteomes" id="UP000013827">
    <property type="component" value="Unassembled WGS sequence"/>
</dbReference>
<organism evidence="3 4">
    <name type="scientific">Emiliania huxleyi (strain CCMP1516)</name>
    <dbReference type="NCBI Taxonomy" id="280463"/>
    <lineage>
        <taxon>Eukaryota</taxon>
        <taxon>Haptista</taxon>
        <taxon>Haptophyta</taxon>
        <taxon>Prymnesiophyceae</taxon>
        <taxon>Isochrysidales</taxon>
        <taxon>Noelaerhabdaceae</taxon>
        <taxon>Emiliania</taxon>
    </lineage>
</organism>
<dbReference type="RefSeq" id="XP_005763565.1">
    <property type="nucleotide sequence ID" value="XM_005763508.1"/>
</dbReference>
<dbReference type="EnsemblProtists" id="EOD11136">
    <property type="protein sequence ID" value="EOD11136"/>
    <property type="gene ID" value="EMIHUDRAFT_214970"/>
</dbReference>
<name>A0A0D3IIQ1_EMIH1</name>
<dbReference type="HOGENOM" id="CLU_641637_0_0_1"/>
<proteinExistence type="predicted"/>
<feature type="region of interest" description="Disordered" evidence="1">
    <location>
        <begin position="404"/>
        <end position="428"/>
    </location>
</feature>
<dbReference type="InterPro" id="IPR055259">
    <property type="entry name" value="YkvP/CgeB_Glyco_trans-like"/>
</dbReference>
<dbReference type="SUPFAM" id="SSF53756">
    <property type="entry name" value="UDP-Glycosyltransferase/glycogen phosphorylase"/>
    <property type="match status" value="1"/>
</dbReference>